<feature type="compositionally biased region" description="Low complexity" evidence="1">
    <location>
        <begin position="434"/>
        <end position="449"/>
    </location>
</feature>
<feature type="compositionally biased region" description="Gly residues" evidence="1">
    <location>
        <begin position="382"/>
        <end position="433"/>
    </location>
</feature>
<keyword evidence="5" id="KW-1185">Reference proteome</keyword>
<dbReference type="PANTHER" id="PTHR10559">
    <property type="entry name" value="TRANSCOBALAMIN-1/GASTRIC INTRINSIC FACTOR"/>
    <property type="match status" value="1"/>
</dbReference>
<dbReference type="PANTHER" id="PTHR10559:SF18">
    <property type="entry name" value="TRANSCOBALAMIN II"/>
    <property type="match status" value="1"/>
</dbReference>
<feature type="chain" id="PRO_5026304553" evidence="3">
    <location>
        <begin position="30"/>
        <end position="502"/>
    </location>
</feature>
<feature type="signal peptide" evidence="3">
    <location>
        <begin position="1"/>
        <end position="29"/>
    </location>
</feature>
<dbReference type="Proteomes" id="UP000477722">
    <property type="component" value="Unassembled WGS sequence"/>
</dbReference>
<evidence type="ECO:0000256" key="2">
    <source>
        <dbReference type="SAM" id="Phobius"/>
    </source>
</evidence>
<dbReference type="SUPFAM" id="SSF48239">
    <property type="entry name" value="Terpenoid cyclases/Protein prenyltransferases"/>
    <property type="match status" value="1"/>
</dbReference>
<protein>
    <submittedName>
        <fullName evidence="4">Terpene cyclase/mutase family protein</fullName>
    </submittedName>
</protein>
<sequence>MPHTRRALASIPATALTATVLLLPGTAQADAEADEDFTSPANAAATWMASQLTDDTHARGDHGLTADAVLALAATRTGGTVQKKATDWLAANSADYVNRGGAGRVFAGGAAKLALVAVVEGRDPAKFGGLNLTKTLRDRLQPSGRFTDNLPTGDGSNQFTQSLAVLALERAGKAPAKAVTFLAKSRCADGGYPLAFKSDPAKCKSHIDSTGLAVQALLSAGRTADAEPALEWLEDQQLKGGGFRDNSFGTPPANANSTALAVQALAAGGRIEAAGKGVGWLRTVQVGCDGAKADRGAVGYSKPKADGMALRATAQAVPALAGKSLADVDGKGSAPGLEPVTCEPGGGSSGTTSAGGTDSAGGSADGGTDGGADGGAASSVGGTFGGASGSGSSGTGGDTAGGDGSGGASSSTGTGGTDGTGGTGGGSATGGSGSSSSSGADGAATGGTSESLNSTGSDGGPSGGLAATGAAVLPAAGGAAALIAAGVTAVAVTRKRRAKTTA</sequence>
<keyword evidence="2" id="KW-0472">Membrane</keyword>
<dbReference type="AlphaFoldDB" id="A0A6G4X6P0"/>
<feature type="transmembrane region" description="Helical" evidence="2">
    <location>
        <begin position="471"/>
        <end position="492"/>
    </location>
</feature>
<dbReference type="RefSeq" id="WP_165302101.1">
    <property type="nucleotide sequence ID" value="NZ_JAAKZZ010000457.1"/>
</dbReference>
<feature type="region of interest" description="Disordered" evidence="1">
    <location>
        <begin position="329"/>
        <end position="468"/>
    </location>
</feature>
<organism evidence="4 5">
    <name type="scientific">Streptomyces boncukensis</name>
    <dbReference type="NCBI Taxonomy" id="2711219"/>
    <lineage>
        <taxon>Bacteria</taxon>
        <taxon>Bacillati</taxon>
        <taxon>Actinomycetota</taxon>
        <taxon>Actinomycetes</taxon>
        <taxon>Kitasatosporales</taxon>
        <taxon>Streptomycetaceae</taxon>
        <taxon>Streptomyces</taxon>
    </lineage>
</organism>
<feature type="compositionally biased region" description="Gly residues" evidence="1">
    <location>
        <begin position="363"/>
        <end position="374"/>
    </location>
</feature>
<evidence type="ECO:0000313" key="5">
    <source>
        <dbReference type="Proteomes" id="UP000477722"/>
    </source>
</evidence>
<evidence type="ECO:0000256" key="3">
    <source>
        <dbReference type="SAM" id="SignalP"/>
    </source>
</evidence>
<keyword evidence="2" id="KW-1133">Transmembrane helix</keyword>
<accession>A0A6G4X6P0</accession>
<name>A0A6G4X6P0_9ACTN</name>
<feature type="compositionally biased region" description="Low complexity" evidence="1">
    <location>
        <begin position="350"/>
        <end position="362"/>
    </location>
</feature>
<evidence type="ECO:0000256" key="1">
    <source>
        <dbReference type="SAM" id="MobiDB-lite"/>
    </source>
</evidence>
<reference evidence="4 5" key="1">
    <citation type="submission" date="2020-02" db="EMBL/GenBank/DDBJ databases">
        <title>Whole-genome analyses of novel actinobacteria.</title>
        <authorList>
            <person name="Sahin N."/>
            <person name="Tatar D."/>
        </authorList>
    </citation>
    <scope>NUCLEOTIDE SEQUENCE [LARGE SCALE GENOMIC DNA]</scope>
    <source>
        <strain evidence="4 5">SB3404</strain>
    </source>
</reference>
<comment type="caution">
    <text evidence="4">The sequence shown here is derived from an EMBL/GenBank/DDBJ whole genome shotgun (WGS) entry which is preliminary data.</text>
</comment>
<dbReference type="InterPro" id="IPR051588">
    <property type="entry name" value="Cobalamin_Transport"/>
</dbReference>
<dbReference type="Gene3D" id="1.50.10.20">
    <property type="match status" value="1"/>
</dbReference>
<gene>
    <name evidence="4" type="ORF">G5C65_29490</name>
</gene>
<keyword evidence="2" id="KW-0812">Transmembrane</keyword>
<evidence type="ECO:0000313" key="4">
    <source>
        <dbReference type="EMBL" id="NGO72414.1"/>
    </source>
</evidence>
<dbReference type="InterPro" id="IPR008930">
    <property type="entry name" value="Terpenoid_cyclase/PrenylTrfase"/>
</dbReference>
<dbReference type="EMBL" id="JAAKZZ010000457">
    <property type="protein sequence ID" value="NGO72414.1"/>
    <property type="molecule type" value="Genomic_DNA"/>
</dbReference>
<proteinExistence type="predicted"/>
<keyword evidence="3" id="KW-0732">Signal</keyword>